<feature type="region of interest" description="Disordered" evidence="1">
    <location>
        <begin position="106"/>
        <end position="127"/>
    </location>
</feature>
<reference evidence="2 3" key="1">
    <citation type="submission" date="2023-02" db="EMBL/GenBank/DDBJ databases">
        <title>LHISI_Scaffold_Assembly.</title>
        <authorList>
            <person name="Stuart O.P."/>
            <person name="Cleave R."/>
            <person name="Magrath M.J.L."/>
            <person name="Mikheyev A.S."/>
        </authorList>
    </citation>
    <scope>NUCLEOTIDE SEQUENCE [LARGE SCALE GENOMIC DNA]</scope>
    <source>
        <strain evidence="2">Daus_M_001</strain>
        <tissue evidence="2">Leg muscle</tissue>
    </source>
</reference>
<gene>
    <name evidence="2" type="ORF">PR048_016864</name>
</gene>
<dbReference type="EMBL" id="JARBHB010000006">
    <property type="protein sequence ID" value="KAJ8880395.1"/>
    <property type="molecule type" value="Genomic_DNA"/>
</dbReference>
<name>A0ABQ9H7V9_9NEOP</name>
<dbReference type="Proteomes" id="UP001159363">
    <property type="component" value="Chromosome 5"/>
</dbReference>
<proteinExistence type="predicted"/>
<comment type="caution">
    <text evidence="2">The sequence shown here is derived from an EMBL/GenBank/DDBJ whole genome shotgun (WGS) entry which is preliminary data.</text>
</comment>
<sequence length="972" mass="106471">MSKGTKKSERLEERREESAVNCLAHLCTVAVLEDGGCAGSRSRRGCLHPFPISRGWPEWQVPPWVSLPVRELAAVRGLQGSWTKSMRSFRLECVFTFATISEAVPGTENKHKGARAPPSKASRVRSPAGSPDFCKWESCRTMPLVGGFSRGSPVSPPFHTGTAPYSPQSSSSAHKTSLLRAALISSLPLNLLIDNYVGLEKGKFVPLPEGDILGRIVDSGDVTPLSGACWPHPARLLVGDGASEGECVWLQQRARAIAGILEPIDTRAAAMQPGKLWSNAAGRVIFSSSIPGRTPSIIFILGRRVLLSPPRGCEKHRVVVRKVCGGGGRVKAPARVHTGRVGVDCVSGHAPLNYPRRWKSFRTMPTRHVCRFYCSSYVVKVENCISRSNHEIFAASQKLGFYSHVTGQGDAKGCCVGVTQRVDSCPVAPSWYETRSEIASKIYTENCCIIRVQSWAGDRDEVHFEPSKLAVRNLDLRSAAIVDKCRSFDLGSGKMLVQPGIRVHKLIHVKRTGCDASHSGALVRLLTSHQGGPGESNSQPRGSQTDLYALATRLQRCYTKPQGSRLRNPSKHTDIDYSRLLSSHQGEPGSIPGRVNPGFSQVGIVPYDAAGRWVFSGSSRFPRSWIAVLLHSRIISLSSAFNNSLLLPRHQVYRIREIIMEVKGNSRQNGVTCQLCAARGKSPTNSRDPSDAIKQTSAARQHYSRACWCQISGHVAQLARVRVYVCVWQGRGASLPPVAPMHTSAARGHTTRDAACYRLARWSVRGGRRAPDEPSTAPLQQACTEVVGPPYPRFATEQAAVQRPSDVAWCALPPVDLQLCSTRCVSFMTHPAAGATVAERLACSPPNKAIRVQSSAGSLRIFAFYRSPPPHSRRKKEASGIKWRRVRHTAAATLIEKKENLGARGLPSSWRLFYWAGSCKSCRRSWRAHMDPVPLPNTSRNNHKVQEKAETRYTQSGDIIPSMYMPAVTGDE</sequence>
<protein>
    <submittedName>
        <fullName evidence="2">Uncharacterized protein</fullName>
    </submittedName>
</protein>
<organism evidence="2 3">
    <name type="scientific">Dryococelus australis</name>
    <dbReference type="NCBI Taxonomy" id="614101"/>
    <lineage>
        <taxon>Eukaryota</taxon>
        <taxon>Metazoa</taxon>
        <taxon>Ecdysozoa</taxon>
        <taxon>Arthropoda</taxon>
        <taxon>Hexapoda</taxon>
        <taxon>Insecta</taxon>
        <taxon>Pterygota</taxon>
        <taxon>Neoptera</taxon>
        <taxon>Polyneoptera</taxon>
        <taxon>Phasmatodea</taxon>
        <taxon>Verophasmatodea</taxon>
        <taxon>Anareolatae</taxon>
        <taxon>Phasmatidae</taxon>
        <taxon>Eurycanthinae</taxon>
        <taxon>Dryococelus</taxon>
    </lineage>
</organism>
<evidence type="ECO:0000313" key="2">
    <source>
        <dbReference type="EMBL" id="KAJ8880395.1"/>
    </source>
</evidence>
<evidence type="ECO:0000313" key="3">
    <source>
        <dbReference type="Proteomes" id="UP001159363"/>
    </source>
</evidence>
<accession>A0ABQ9H7V9</accession>
<keyword evidence="3" id="KW-1185">Reference proteome</keyword>
<evidence type="ECO:0000256" key="1">
    <source>
        <dbReference type="SAM" id="MobiDB-lite"/>
    </source>
</evidence>